<evidence type="ECO:0000256" key="5">
    <source>
        <dbReference type="ARBA" id="ARBA00023239"/>
    </source>
</evidence>
<protein>
    <recommendedName>
        <fullName evidence="6 7">o-succinylbenzoate synthase</fullName>
        <shortName evidence="7">OSB synthase</shortName>
        <shortName evidence="7">OSBS</shortName>
        <ecNumber evidence="6 7">4.2.1.113</ecNumber>
    </recommendedName>
    <alternativeName>
        <fullName evidence="7">4-(2'-carboxyphenyl)-4-oxybutyric acid synthase</fullName>
    </alternativeName>
    <alternativeName>
        <fullName evidence="7">o-succinylbenzoic acid synthase</fullName>
    </alternativeName>
</protein>
<comment type="cofactor">
    <cofactor evidence="1 7">
        <name>a divalent metal cation</name>
        <dbReference type="ChEBI" id="CHEBI:60240"/>
    </cofactor>
</comment>
<dbReference type="Proteomes" id="UP000501868">
    <property type="component" value="Chromosome"/>
</dbReference>
<dbReference type="InterPro" id="IPR047585">
    <property type="entry name" value="MenC"/>
</dbReference>
<keyword evidence="4 7" id="KW-0460">Magnesium</keyword>
<evidence type="ECO:0000313" key="9">
    <source>
        <dbReference type="EMBL" id="QIZ09257.1"/>
    </source>
</evidence>
<evidence type="ECO:0000313" key="10">
    <source>
        <dbReference type="Proteomes" id="UP000501868"/>
    </source>
</evidence>
<dbReference type="InterPro" id="IPR029065">
    <property type="entry name" value="Enolase_C-like"/>
</dbReference>
<dbReference type="GO" id="GO:0016854">
    <property type="term" value="F:racemase and epimerase activity"/>
    <property type="evidence" value="ECO:0007669"/>
    <property type="project" value="UniProtKB-ARBA"/>
</dbReference>
<dbReference type="SFLD" id="SFLDG00180">
    <property type="entry name" value="muconate_cycloisomerase"/>
    <property type="match status" value="1"/>
</dbReference>
<dbReference type="AlphaFoldDB" id="A0A6H1P787"/>
<dbReference type="SFLD" id="SFLDF00009">
    <property type="entry name" value="o-succinylbenzoate_synthase"/>
    <property type="match status" value="1"/>
</dbReference>
<accession>A0A6H1P787</accession>
<gene>
    <name evidence="7 9" type="primary">menC</name>
    <name evidence="9" type="ORF">HFZ78_23245</name>
</gene>
<keyword evidence="3 7" id="KW-0479">Metal-binding</keyword>
<dbReference type="GO" id="GO:0043748">
    <property type="term" value="F:O-succinylbenzoate synthase activity"/>
    <property type="evidence" value="ECO:0007669"/>
    <property type="project" value="UniProtKB-EC"/>
</dbReference>
<comment type="pathway">
    <text evidence="7">Quinol/quinone metabolism; 1,4-dihydroxy-2-naphthoate biosynthesis; 1,4-dihydroxy-2-naphthoate from chorismate: step 4/7.</text>
</comment>
<dbReference type="SMART" id="SM00922">
    <property type="entry name" value="MR_MLE"/>
    <property type="match status" value="1"/>
</dbReference>
<dbReference type="InterPro" id="IPR029017">
    <property type="entry name" value="Enolase-like_N"/>
</dbReference>
<feature type="binding site" evidence="7">
    <location>
        <position position="189"/>
    </location>
    <ligand>
        <name>Mg(2+)</name>
        <dbReference type="ChEBI" id="CHEBI:18420"/>
    </ligand>
</feature>
<dbReference type="GO" id="GO:0000287">
    <property type="term" value="F:magnesium ion binding"/>
    <property type="evidence" value="ECO:0007669"/>
    <property type="project" value="UniProtKB-UniRule"/>
</dbReference>
<evidence type="ECO:0000256" key="1">
    <source>
        <dbReference type="ARBA" id="ARBA00001968"/>
    </source>
</evidence>
<dbReference type="InterPro" id="IPR010197">
    <property type="entry name" value="OSBS/NAAAR"/>
</dbReference>
<dbReference type="Pfam" id="PF13378">
    <property type="entry name" value="MR_MLE_C"/>
    <property type="match status" value="1"/>
</dbReference>
<reference evidence="9 10" key="1">
    <citation type="submission" date="2020-04" db="EMBL/GenBank/DDBJ databases">
        <title>Genome-Wide Identification of 5-Methylcytosine Sites in Bacterial Genomes By High-Throughput Sequencing of MspJI Restriction Fragments.</title>
        <authorList>
            <person name="Wu V."/>
        </authorList>
    </citation>
    <scope>NUCLEOTIDE SEQUENCE [LARGE SCALE GENOMIC DNA]</scope>
    <source>
        <strain evidence="9 10">S2</strain>
    </source>
</reference>
<feature type="active site" description="Proton donor" evidence="7">
    <location>
        <position position="164"/>
    </location>
</feature>
<comment type="similarity">
    <text evidence="7">Belongs to the mandelate racemase/muconate lactonizing enzyme family. MenC type 2 subfamily.</text>
</comment>
<sequence length="369" mass="41350">MEIQRIVLRHMKMDLLHPFTTAVGTEYDKDFILVEVKTKDGITGWAESVAAIDATYKEETVKTNWHMMEDFLIPLLLKEPISHPDEVSERFHHIRGNYMAKAALEGAIWDAYAKQQGVSLSSALGGTFEKIEVGVSIGIQETVEELLALIEGHLHEGYKRIKVKIQPGWDLNILAEIRKHYPDIPLMADANTAYTLEDIETLKAMDQFNLMMIEQPLGFDDIIDHAQLQAQIETPICLDESIHSVDDVRKAIQLGSCKIINIKIGRVGGLTESKKIHDLCEANGIPVWCGGMLEAGVGRAHNIAITSLSNFTLPGDTAASARYWKEDIIDPEVTVEDGMITIPKQPGIGYEPNRERIDKYTLYSRTFHS</sequence>
<evidence type="ECO:0000256" key="2">
    <source>
        <dbReference type="ARBA" id="ARBA00022428"/>
    </source>
</evidence>
<feature type="binding site" evidence="7">
    <location>
        <position position="214"/>
    </location>
    <ligand>
        <name>Mg(2+)</name>
        <dbReference type="ChEBI" id="CHEBI:18420"/>
    </ligand>
</feature>
<dbReference type="HAMAP" id="MF_01933">
    <property type="entry name" value="MenC_2"/>
    <property type="match status" value="1"/>
</dbReference>
<dbReference type="UniPathway" id="UPA01057">
    <property type="reaction ID" value="UER00165"/>
</dbReference>
<dbReference type="PANTHER" id="PTHR48073:SF5">
    <property type="entry name" value="O-SUCCINYLBENZOATE SYNTHASE"/>
    <property type="match status" value="1"/>
</dbReference>
<keyword evidence="5 7" id="KW-0456">Lyase</keyword>
<feature type="active site" description="Proton acceptor" evidence="7">
    <location>
        <position position="263"/>
    </location>
</feature>
<name>A0A6H1P787_PRIMG</name>
<reference evidence="9 10" key="2">
    <citation type="submission" date="2020-04" db="EMBL/GenBank/DDBJ databases">
        <authorList>
            <person name="Fomenkov A."/>
            <person name="Anton B.P."/>
            <person name="Roberts R.J."/>
        </authorList>
    </citation>
    <scope>NUCLEOTIDE SEQUENCE [LARGE SCALE GENOMIC DNA]</scope>
    <source>
        <strain evidence="9 10">S2</strain>
    </source>
</reference>
<dbReference type="InterPro" id="IPR036849">
    <property type="entry name" value="Enolase-like_C_sf"/>
</dbReference>
<evidence type="ECO:0000256" key="4">
    <source>
        <dbReference type="ARBA" id="ARBA00022842"/>
    </source>
</evidence>
<dbReference type="UniPathway" id="UPA00079"/>
<comment type="catalytic activity">
    <reaction evidence="7">
        <text>(1R,6R)-6-hydroxy-2-succinyl-cyclohexa-2,4-diene-1-carboxylate = 2-succinylbenzoate + H2O</text>
        <dbReference type="Rhea" id="RHEA:10196"/>
        <dbReference type="ChEBI" id="CHEBI:15377"/>
        <dbReference type="ChEBI" id="CHEBI:18325"/>
        <dbReference type="ChEBI" id="CHEBI:58689"/>
        <dbReference type="EC" id="4.2.1.113"/>
    </reaction>
</comment>
<organism evidence="9 10">
    <name type="scientific">Priestia megaterium</name>
    <name type="common">Bacillus megaterium</name>
    <dbReference type="NCBI Taxonomy" id="1404"/>
    <lineage>
        <taxon>Bacteria</taxon>
        <taxon>Bacillati</taxon>
        <taxon>Bacillota</taxon>
        <taxon>Bacilli</taxon>
        <taxon>Bacillales</taxon>
        <taxon>Bacillaceae</taxon>
        <taxon>Priestia</taxon>
    </lineage>
</organism>
<dbReference type="InterPro" id="IPR013341">
    <property type="entry name" value="Mandelate_racemase_N_dom"/>
</dbReference>
<evidence type="ECO:0000259" key="8">
    <source>
        <dbReference type="SMART" id="SM00922"/>
    </source>
</evidence>
<dbReference type="EMBL" id="CP051128">
    <property type="protein sequence ID" value="QIZ09257.1"/>
    <property type="molecule type" value="Genomic_DNA"/>
</dbReference>
<dbReference type="SFLD" id="SFLDS00001">
    <property type="entry name" value="Enolase"/>
    <property type="match status" value="1"/>
</dbReference>
<dbReference type="EC" id="4.2.1.113" evidence="6 7"/>
<dbReference type="CDD" id="cd03317">
    <property type="entry name" value="NAAAR"/>
    <property type="match status" value="1"/>
</dbReference>
<evidence type="ECO:0000256" key="7">
    <source>
        <dbReference type="HAMAP-Rule" id="MF_01933"/>
    </source>
</evidence>
<feature type="binding site" evidence="7">
    <location>
        <position position="239"/>
    </location>
    <ligand>
        <name>Mg(2+)</name>
        <dbReference type="ChEBI" id="CHEBI:18420"/>
    </ligand>
</feature>
<dbReference type="GO" id="GO:0009234">
    <property type="term" value="P:menaquinone biosynthetic process"/>
    <property type="evidence" value="ECO:0007669"/>
    <property type="project" value="UniProtKB-UniRule"/>
</dbReference>
<dbReference type="Gene3D" id="3.30.390.10">
    <property type="entry name" value="Enolase-like, N-terminal domain"/>
    <property type="match status" value="1"/>
</dbReference>
<evidence type="ECO:0000256" key="6">
    <source>
        <dbReference type="ARBA" id="ARBA00029491"/>
    </source>
</evidence>
<proteinExistence type="inferred from homology"/>
<dbReference type="SUPFAM" id="SSF51604">
    <property type="entry name" value="Enolase C-terminal domain-like"/>
    <property type="match status" value="1"/>
</dbReference>
<dbReference type="NCBIfam" id="TIGR01928">
    <property type="entry name" value="menC_lowGC_arch"/>
    <property type="match status" value="1"/>
</dbReference>
<dbReference type="InterPro" id="IPR013342">
    <property type="entry name" value="Mandelate_racemase_C"/>
</dbReference>
<keyword evidence="2 7" id="KW-0474">Menaquinone biosynthesis</keyword>
<dbReference type="Gene3D" id="3.20.20.120">
    <property type="entry name" value="Enolase-like C-terminal domain"/>
    <property type="match status" value="1"/>
</dbReference>
<dbReference type="PANTHER" id="PTHR48073">
    <property type="entry name" value="O-SUCCINYLBENZOATE SYNTHASE-RELATED"/>
    <property type="match status" value="1"/>
</dbReference>
<evidence type="ECO:0000256" key="3">
    <source>
        <dbReference type="ARBA" id="ARBA00022723"/>
    </source>
</evidence>
<comment type="function">
    <text evidence="7">Converts 2-succinyl-6-hydroxy-2,4-cyclohexadiene-1-carboxylate (SHCHC) to 2-succinylbenzoate (OSB).</text>
</comment>
<feature type="domain" description="Mandelate racemase/muconate lactonizing enzyme C-terminal" evidence="8">
    <location>
        <begin position="143"/>
        <end position="235"/>
    </location>
</feature>
<comment type="pathway">
    <text evidence="7">Quinol/quinone metabolism; menaquinone biosynthesis.</text>
</comment>
<dbReference type="Pfam" id="PF02746">
    <property type="entry name" value="MR_MLE_N"/>
    <property type="match status" value="1"/>
</dbReference>
<dbReference type="SUPFAM" id="SSF54826">
    <property type="entry name" value="Enolase N-terminal domain-like"/>
    <property type="match status" value="1"/>
</dbReference>